<proteinExistence type="predicted"/>
<dbReference type="InterPro" id="IPR024294">
    <property type="entry name" value="DUF3810"/>
</dbReference>
<evidence type="ECO:0000313" key="2">
    <source>
        <dbReference type="EMBL" id="CCZ86626.1"/>
    </source>
</evidence>
<feature type="transmembrane region" description="Helical" evidence="1">
    <location>
        <begin position="61"/>
        <end position="77"/>
    </location>
</feature>
<name>R5VSX6_9BACT</name>
<gene>
    <name evidence="2" type="ORF">BN536_01487</name>
</gene>
<feature type="transmembrane region" description="Helical" evidence="1">
    <location>
        <begin position="112"/>
        <end position="133"/>
    </location>
</feature>
<dbReference type="Proteomes" id="UP000018372">
    <property type="component" value="Unassembled WGS sequence"/>
</dbReference>
<evidence type="ECO:0000313" key="3">
    <source>
        <dbReference type="Proteomes" id="UP000018372"/>
    </source>
</evidence>
<comment type="caution">
    <text evidence="2">The sequence shown here is derived from an EMBL/GenBank/DDBJ whole genome shotgun (WGS) entry which is preliminary data.</text>
</comment>
<sequence>MLQKYIISLSLPSPCLKTYNFVCMKSFPLCYVRWTAEALGVCFIFLCRLLPDWGELYARHLYPVLSAFLSALVSWIPFSMEEWFFVGACVLLVGIPLWSWKKKKGWKWTLRAEAELLVGVYLWFYVGWGINYFRKDFFTRSSLEYVAYQDSTFHHFLADYTRRLNQAYTQSPFPSHEVIEKEVKQLFAQVPSRFGLSSPRSYQHPKQVMFNALYSGVGVLGYMGPFFAESQLNRELPPLQWPFTYAHEYSHLLGISSEAEANFWAYQICIRSVSPAVRYSGYFGLLPYVLSNAATLLEEEDYRQLLASIRPEILQTLREKQAYWQARYNPWVGRVQELMYEYYLKGNQIPSGQKNYAEVVAMILALPGDWWK</sequence>
<evidence type="ECO:0000256" key="1">
    <source>
        <dbReference type="SAM" id="Phobius"/>
    </source>
</evidence>
<organism evidence="2 3">
    <name type="scientific">Phocaeicola plebeius CAG:211</name>
    <dbReference type="NCBI Taxonomy" id="1263052"/>
    <lineage>
        <taxon>Bacteria</taxon>
        <taxon>Pseudomonadati</taxon>
        <taxon>Bacteroidota</taxon>
        <taxon>Bacteroidia</taxon>
        <taxon>Bacteroidales</taxon>
        <taxon>Bacteroidaceae</taxon>
        <taxon>Phocaeicola</taxon>
    </lineage>
</organism>
<feature type="transmembrane region" description="Helical" evidence="1">
    <location>
        <begin position="83"/>
        <end position="100"/>
    </location>
</feature>
<dbReference type="EMBL" id="CBAT010000055">
    <property type="protein sequence ID" value="CCZ86626.1"/>
    <property type="molecule type" value="Genomic_DNA"/>
</dbReference>
<dbReference type="AlphaFoldDB" id="R5VSX6"/>
<evidence type="ECO:0008006" key="4">
    <source>
        <dbReference type="Google" id="ProtNLM"/>
    </source>
</evidence>
<dbReference type="Pfam" id="PF12725">
    <property type="entry name" value="DUF3810"/>
    <property type="match status" value="1"/>
</dbReference>
<feature type="transmembrane region" description="Helical" evidence="1">
    <location>
        <begin position="31"/>
        <end position="49"/>
    </location>
</feature>
<protein>
    <recommendedName>
        <fullName evidence="4">Transmembrane zinc-binding protein</fullName>
    </recommendedName>
</protein>
<keyword evidence="1" id="KW-1133">Transmembrane helix</keyword>
<reference evidence="2" key="1">
    <citation type="submission" date="2012-11" db="EMBL/GenBank/DDBJ databases">
        <title>Dependencies among metagenomic species, viruses, plasmids and units of genetic variation.</title>
        <authorList>
            <person name="Nielsen H.B."/>
            <person name="Almeida M."/>
            <person name="Juncker A.S."/>
            <person name="Rasmussen S."/>
            <person name="Li J."/>
            <person name="Sunagawa S."/>
            <person name="Plichta D."/>
            <person name="Gautier L."/>
            <person name="Le Chatelier E."/>
            <person name="Peletier E."/>
            <person name="Bonde I."/>
            <person name="Nielsen T."/>
            <person name="Manichanh C."/>
            <person name="Arumugam M."/>
            <person name="Batto J."/>
            <person name="Santos M.B.Q.D."/>
            <person name="Blom N."/>
            <person name="Borruel N."/>
            <person name="Burgdorf K.S."/>
            <person name="Boumezbeur F."/>
            <person name="Casellas F."/>
            <person name="Dore J."/>
            <person name="Guarner F."/>
            <person name="Hansen T."/>
            <person name="Hildebrand F."/>
            <person name="Kaas R.S."/>
            <person name="Kennedy S."/>
            <person name="Kristiansen K."/>
            <person name="Kultima J.R."/>
            <person name="Leonard P."/>
            <person name="Levenez F."/>
            <person name="Lund O."/>
            <person name="Moumen B."/>
            <person name="Le Paslier D."/>
            <person name="Pons N."/>
            <person name="Pedersen O."/>
            <person name="Prifti E."/>
            <person name="Qin J."/>
            <person name="Raes J."/>
            <person name="Tap J."/>
            <person name="Tims S."/>
            <person name="Ussery D.W."/>
            <person name="Yamada T."/>
            <person name="MetaHit consortium"/>
            <person name="Renault P."/>
            <person name="Sicheritz-Ponten T."/>
            <person name="Bork P."/>
            <person name="Wang J."/>
            <person name="Brunak S."/>
            <person name="Ehrlich S.D."/>
        </authorList>
    </citation>
    <scope>NUCLEOTIDE SEQUENCE [LARGE SCALE GENOMIC DNA]</scope>
</reference>
<keyword evidence="1" id="KW-0812">Transmembrane</keyword>
<accession>R5VSX6</accession>
<keyword evidence="1" id="KW-0472">Membrane</keyword>